<keyword evidence="5" id="KW-1185">Reference proteome</keyword>
<dbReference type="PROSITE" id="PS50005">
    <property type="entry name" value="TPR"/>
    <property type="match status" value="2"/>
</dbReference>
<gene>
    <name evidence="4" type="ORF">C7B82_20675</name>
</gene>
<keyword evidence="2 3" id="KW-0802">TPR repeat</keyword>
<name>A0A2T1E0D7_9CYAN</name>
<dbReference type="Proteomes" id="UP000239576">
    <property type="component" value="Unassembled WGS sequence"/>
</dbReference>
<accession>A0A2T1E0D7</accession>
<evidence type="ECO:0000256" key="2">
    <source>
        <dbReference type="ARBA" id="ARBA00022803"/>
    </source>
</evidence>
<dbReference type="Gene3D" id="1.25.40.10">
    <property type="entry name" value="Tetratricopeptide repeat domain"/>
    <property type="match status" value="1"/>
</dbReference>
<dbReference type="InterPro" id="IPR050498">
    <property type="entry name" value="Ycf3"/>
</dbReference>
<dbReference type="Pfam" id="PF13432">
    <property type="entry name" value="TPR_16"/>
    <property type="match status" value="1"/>
</dbReference>
<dbReference type="Pfam" id="PF13174">
    <property type="entry name" value="TPR_6"/>
    <property type="match status" value="1"/>
</dbReference>
<evidence type="ECO:0000313" key="4">
    <source>
        <dbReference type="EMBL" id="PSB26141.1"/>
    </source>
</evidence>
<dbReference type="EMBL" id="PVWK01000113">
    <property type="protein sequence ID" value="PSB26141.1"/>
    <property type="molecule type" value="Genomic_DNA"/>
</dbReference>
<evidence type="ECO:0000256" key="1">
    <source>
        <dbReference type="ARBA" id="ARBA00022737"/>
    </source>
</evidence>
<dbReference type="SMART" id="SM00028">
    <property type="entry name" value="TPR"/>
    <property type="match status" value="3"/>
</dbReference>
<proteinExistence type="predicted"/>
<evidence type="ECO:0000313" key="5">
    <source>
        <dbReference type="Proteomes" id="UP000239576"/>
    </source>
</evidence>
<feature type="repeat" description="TPR" evidence="3">
    <location>
        <begin position="74"/>
        <end position="107"/>
    </location>
</feature>
<dbReference type="SUPFAM" id="SSF48452">
    <property type="entry name" value="TPR-like"/>
    <property type="match status" value="1"/>
</dbReference>
<organism evidence="4 5">
    <name type="scientific">Stenomitos frigidus ULC18</name>
    <dbReference type="NCBI Taxonomy" id="2107698"/>
    <lineage>
        <taxon>Bacteria</taxon>
        <taxon>Bacillati</taxon>
        <taxon>Cyanobacteriota</taxon>
        <taxon>Cyanophyceae</taxon>
        <taxon>Leptolyngbyales</taxon>
        <taxon>Leptolyngbyaceae</taxon>
        <taxon>Stenomitos</taxon>
    </lineage>
</organism>
<dbReference type="AlphaFoldDB" id="A0A2T1E0D7"/>
<keyword evidence="1" id="KW-0677">Repeat</keyword>
<dbReference type="PANTHER" id="PTHR44858">
    <property type="entry name" value="TETRATRICOPEPTIDE REPEAT PROTEIN 6"/>
    <property type="match status" value="1"/>
</dbReference>
<dbReference type="InterPro" id="IPR011990">
    <property type="entry name" value="TPR-like_helical_dom_sf"/>
</dbReference>
<dbReference type="InterPro" id="IPR019734">
    <property type="entry name" value="TPR_rpt"/>
</dbReference>
<evidence type="ECO:0000256" key="3">
    <source>
        <dbReference type="PROSITE-ProRule" id="PRU00339"/>
    </source>
</evidence>
<feature type="repeat" description="TPR" evidence="3">
    <location>
        <begin position="108"/>
        <end position="141"/>
    </location>
</feature>
<dbReference type="OrthoDB" id="9815010at2"/>
<protein>
    <submittedName>
        <fullName evidence="4">Uncharacterized protein</fullName>
    </submittedName>
</protein>
<dbReference type="RefSeq" id="WP_106258229.1">
    <property type="nucleotide sequence ID" value="NZ_CAWNSW010000122.1"/>
</dbReference>
<dbReference type="PANTHER" id="PTHR44858:SF1">
    <property type="entry name" value="UDP-N-ACETYLGLUCOSAMINE--PEPTIDE N-ACETYLGLUCOSAMINYLTRANSFERASE SPINDLY-RELATED"/>
    <property type="match status" value="1"/>
</dbReference>
<reference evidence="5" key="1">
    <citation type="submission" date="2018-02" db="EMBL/GenBank/DDBJ databases">
        <authorList>
            <person name="Moore K."/>
            <person name="Momper L."/>
        </authorList>
    </citation>
    <scope>NUCLEOTIDE SEQUENCE [LARGE SCALE GENOMIC DNA]</scope>
    <source>
        <strain evidence="5">ULC18</strain>
    </source>
</reference>
<reference evidence="4 5" key="2">
    <citation type="submission" date="2018-03" db="EMBL/GenBank/DDBJ databases">
        <title>The ancient ancestry and fast evolution of plastids.</title>
        <authorList>
            <person name="Moore K.R."/>
            <person name="Magnabosco C."/>
            <person name="Momper L."/>
            <person name="Gold D.A."/>
            <person name="Bosak T."/>
            <person name="Fournier G.P."/>
        </authorList>
    </citation>
    <scope>NUCLEOTIDE SEQUENCE [LARGE SCALE GENOMIC DNA]</scope>
    <source>
        <strain evidence="4 5">ULC18</strain>
    </source>
</reference>
<comment type="caution">
    <text evidence="4">The sequence shown here is derived from an EMBL/GenBank/DDBJ whole genome shotgun (WGS) entry which is preliminary data.</text>
</comment>
<sequence length="156" mass="17523">MQEPSIAPLLEDLKSVDESVRERATQSLWRIWFEQKGMPGLEMIRRAQTLLEEGNSPEAEATLTALVQSHPDFAEAWNRRAVLYYAQSQYRQAIADCETVIRLNSVHFGALHGLGLCHAALGNYPAAIEAFRQAIAIQPFAIANQRLLLECTMRLS</sequence>